<dbReference type="PANTHER" id="PTHR14326:SF15">
    <property type="entry name" value="OS06G0130200 PROTEIN"/>
    <property type="match status" value="1"/>
</dbReference>
<dbReference type="GO" id="GO:0090307">
    <property type="term" value="P:mitotic spindle assembly"/>
    <property type="evidence" value="ECO:0007669"/>
    <property type="project" value="TreeGrafter"/>
</dbReference>
<dbReference type="PANTHER" id="PTHR14326">
    <property type="entry name" value="TARGETING PROTEIN FOR XKLP2"/>
    <property type="match status" value="1"/>
</dbReference>
<dbReference type="GO" id="GO:0030295">
    <property type="term" value="F:protein kinase activator activity"/>
    <property type="evidence" value="ECO:0007669"/>
    <property type="project" value="TreeGrafter"/>
</dbReference>
<dbReference type="OrthoDB" id="1684416at2759"/>
<protein>
    <recommendedName>
        <fullName evidence="2">TPX2 central domain-containing protein</fullName>
    </recommendedName>
</protein>
<name>A0A834YHG4_TETSI</name>
<reference evidence="3 4" key="1">
    <citation type="submission" date="2020-04" db="EMBL/GenBank/DDBJ databases">
        <title>Plant Genome Project.</title>
        <authorList>
            <person name="Zhang R.-G."/>
        </authorList>
    </citation>
    <scope>NUCLEOTIDE SEQUENCE [LARGE SCALE GENOMIC DNA]</scope>
    <source>
        <strain evidence="3">YNK0</strain>
        <tissue evidence="3">Leaf</tissue>
    </source>
</reference>
<comment type="caution">
    <text evidence="3">The sequence shown here is derived from an EMBL/GenBank/DDBJ whole genome shotgun (WGS) entry which is preliminary data.</text>
</comment>
<evidence type="ECO:0000259" key="2">
    <source>
        <dbReference type="Pfam" id="PF12214"/>
    </source>
</evidence>
<gene>
    <name evidence="3" type="ORF">HHK36_027891</name>
</gene>
<organism evidence="3 4">
    <name type="scientific">Tetracentron sinense</name>
    <name type="common">Spur-leaf</name>
    <dbReference type="NCBI Taxonomy" id="13715"/>
    <lineage>
        <taxon>Eukaryota</taxon>
        <taxon>Viridiplantae</taxon>
        <taxon>Streptophyta</taxon>
        <taxon>Embryophyta</taxon>
        <taxon>Tracheophyta</taxon>
        <taxon>Spermatophyta</taxon>
        <taxon>Magnoliopsida</taxon>
        <taxon>Trochodendrales</taxon>
        <taxon>Trochodendraceae</taxon>
        <taxon>Tetracentron</taxon>
    </lineage>
</organism>
<dbReference type="Pfam" id="PF12214">
    <property type="entry name" value="TPX2_importin"/>
    <property type="match status" value="1"/>
</dbReference>
<feature type="compositionally biased region" description="Polar residues" evidence="1">
    <location>
        <begin position="337"/>
        <end position="349"/>
    </location>
</feature>
<dbReference type="AlphaFoldDB" id="A0A834YHG4"/>
<evidence type="ECO:0000313" key="4">
    <source>
        <dbReference type="Proteomes" id="UP000655225"/>
    </source>
</evidence>
<dbReference type="GO" id="GO:0005880">
    <property type="term" value="C:nuclear microtubule"/>
    <property type="evidence" value="ECO:0007669"/>
    <property type="project" value="TreeGrafter"/>
</dbReference>
<evidence type="ECO:0000313" key="3">
    <source>
        <dbReference type="EMBL" id="KAF8380405.1"/>
    </source>
</evidence>
<evidence type="ECO:0000256" key="1">
    <source>
        <dbReference type="SAM" id="MobiDB-lite"/>
    </source>
</evidence>
<sequence length="575" mass="64693">MDEEMEDTFEEGFLALEIDLDYEFDATRYFDFCRKESVLEAREAELWFESAGSYPPSPFIAKLNLREDILMVHVNTSPKPKDVENTDPIINDSDIGMGLGFLTSDENNRDNEGTSRGVLINLATSNLHKVQNEPQDLTTGLTFYNHMAQDTLKAKTKSSIKPSFWRKSTLMKPTASQLAKQNRPQEVGYSNQFLERFQKLSVQIERSLENPSGVESQAAKRQKLEGGHLCKVADMKQQINLVHKAPKKDGPCDSTAHAKLKLTIPREPDLETAHRAQRTRPKNSTELGGHVKSTAYTFKARPLNRKILEAPSLPLSQKSTPKLPQFQVFHLKTSERAMQNSSAASSSLLPRNKFDKVVHKPNTSSIKQNETTDSKRPNSMDVPKQEGCEIMHKYKARPLNKKIFSSKGDMGVFRNSKRETTVPLEFNFPTDKRFQNNPPIDIATKGSKENTLGSFQHENKMTHVVKEKTQRFGIKQIQCGNGGGITEVGPRANMKRYIKTESRELGHPLRVKRAKFLNGISCISFRVSAFPWRLMDSSALSQECGVLFLVSGHEIHGSLHLPENICLTGLPIGVV</sequence>
<dbReference type="EMBL" id="JABCRI010000021">
    <property type="protein sequence ID" value="KAF8380405.1"/>
    <property type="molecule type" value="Genomic_DNA"/>
</dbReference>
<dbReference type="InterPro" id="IPR009675">
    <property type="entry name" value="TPX2_fam"/>
</dbReference>
<accession>A0A834YHG4</accession>
<dbReference type="GO" id="GO:0005819">
    <property type="term" value="C:spindle"/>
    <property type="evidence" value="ECO:0007669"/>
    <property type="project" value="InterPro"/>
</dbReference>
<feature type="domain" description="TPX2 central" evidence="2">
    <location>
        <begin position="260"/>
        <end position="428"/>
    </location>
</feature>
<proteinExistence type="predicted"/>
<feature type="compositionally biased region" description="Basic and acidic residues" evidence="1">
    <location>
        <begin position="370"/>
        <end position="383"/>
    </location>
</feature>
<dbReference type="GO" id="GO:0008017">
    <property type="term" value="F:microtubule binding"/>
    <property type="evidence" value="ECO:0007669"/>
    <property type="project" value="TreeGrafter"/>
</dbReference>
<dbReference type="GO" id="GO:0060236">
    <property type="term" value="P:regulation of mitotic spindle organization"/>
    <property type="evidence" value="ECO:0007669"/>
    <property type="project" value="InterPro"/>
</dbReference>
<dbReference type="Proteomes" id="UP000655225">
    <property type="component" value="Unassembled WGS sequence"/>
</dbReference>
<keyword evidence="4" id="KW-1185">Reference proteome</keyword>
<dbReference type="InterPro" id="IPR027330">
    <property type="entry name" value="TPX2_central_dom"/>
</dbReference>
<feature type="region of interest" description="Disordered" evidence="1">
    <location>
        <begin position="337"/>
        <end position="383"/>
    </location>
</feature>
<dbReference type="OMA" id="WFETAES"/>